<evidence type="ECO:0000313" key="5">
    <source>
        <dbReference type="EMBL" id="SDU72146.1"/>
    </source>
</evidence>
<dbReference type="STRING" id="158898.SAMN04488548_1343720"/>
<sequence>MTEANQPGTNKSGRRPAYEIVADALRVRILAGELTPGTRLPPDTELRAEFGVGQSTVREAIRTLASENLVHTTRGVTGGTFVATPDIGQLSANLEAGVTLLAAAEGVTVDQLMEVRQLTEVPAAGVAAYRHTDTHLEELRATIFDLSEGVGPEVYANNQEFHRILLRAADNPLLDLITVPVFRVIGSRFSRDVAPEGFWRCVDEDHRAILEAVERRDSMTAMTLMRRHLDHLGDVYKQMDLLRRPN</sequence>
<name>A0A1H2KUT8_9ACTN</name>
<dbReference type="InterPro" id="IPR036388">
    <property type="entry name" value="WH-like_DNA-bd_sf"/>
</dbReference>
<dbReference type="RefSeq" id="WP_074852281.1">
    <property type="nucleotide sequence ID" value="NZ_FNLM01000034.1"/>
</dbReference>
<dbReference type="PANTHER" id="PTHR43537:SF5">
    <property type="entry name" value="UXU OPERON TRANSCRIPTIONAL REGULATOR"/>
    <property type="match status" value="1"/>
</dbReference>
<organism evidence="5 6">
    <name type="scientific">Gordonia westfalica</name>
    <dbReference type="NCBI Taxonomy" id="158898"/>
    <lineage>
        <taxon>Bacteria</taxon>
        <taxon>Bacillati</taxon>
        <taxon>Actinomycetota</taxon>
        <taxon>Actinomycetes</taxon>
        <taxon>Mycobacteriales</taxon>
        <taxon>Gordoniaceae</taxon>
        <taxon>Gordonia</taxon>
    </lineage>
</organism>
<dbReference type="PANTHER" id="PTHR43537">
    <property type="entry name" value="TRANSCRIPTIONAL REGULATOR, GNTR FAMILY"/>
    <property type="match status" value="1"/>
</dbReference>
<evidence type="ECO:0000256" key="3">
    <source>
        <dbReference type="ARBA" id="ARBA00023163"/>
    </source>
</evidence>
<reference evidence="5 6" key="1">
    <citation type="submission" date="2016-10" db="EMBL/GenBank/DDBJ databases">
        <authorList>
            <person name="de Groot N.N."/>
        </authorList>
    </citation>
    <scope>NUCLEOTIDE SEQUENCE [LARGE SCALE GENOMIC DNA]</scope>
    <source>
        <strain evidence="5 6">DSM 44215</strain>
    </source>
</reference>
<dbReference type="SUPFAM" id="SSF46785">
    <property type="entry name" value="Winged helix' DNA-binding domain"/>
    <property type="match status" value="1"/>
</dbReference>
<evidence type="ECO:0000313" key="6">
    <source>
        <dbReference type="Proteomes" id="UP000183180"/>
    </source>
</evidence>
<dbReference type="SMART" id="SM00895">
    <property type="entry name" value="FCD"/>
    <property type="match status" value="1"/>
</dbReference>
<dbReference type="CDD" id="cd07377">
    <property type="entry name" value="WHTH_GntR"/>
    <property type="match status" value="1"/>
</dbReference>
<dbReference type="InterPro" id="IPR008920">
    <property type="entry name" value="TF_FadR/GntR_C"/>
</dbReference>
<dbReference type="PROSITE" id="PS50949">
    <property type="entry name" value="HTH_GNTR"/>
    <property type="match status" value="1"/>
</dbReference>
<dbReference type="Pfam" id="PF07729">
    <property type="entry name" value="FCD"/>
    <property type="match status" value="1"/>
</dbReference>
<dbReference type="InterPro" id="IPR000524">
    <property type="entry name" value="Tscrpt_reg_HTH_GntR"/>
</dbReference>
<accession>A0A1H2KUT8</accession>
<evidence type="ECO:0000259" key="4">
    <source>
        <dbReference type="PROSITE" id="PS50949"/>
    </source>
</evidence>
<dbReference type="InterPro" id="IPR011711">
    <property type="entry name" value="GntR_C"/>
</dbReference>
<evidence type="ECO:0000256" key="2">
    <source>
        <dbReference type="ARBA" id="ARBA00023125"/>
    </source>
</evidence>
<keyword evidence="3" id="KW-0804">Transcription</keyword>
<proteinExistence type="predicted"/>
<dbReference type="PRINTS" id="PR00035">
    <property type="entry name" value="HTHGNTR"/>
</dbReference>
<dbReference type="SUPFAM" id="SSF48008">
    <property type="entry name" value="GntR ligand-binding domain-like"/>
    <property type="match status" value="1"/>
</dbReference>
<keyword evidence="2 5" id="KW-0238">DNA-binding</keyword>
<dbReference type="InterPro" id="IPR036390">
    <property type="entry name" value="WH_DNA-bd_sf"/>
</dbReference>
<protein>
    <submittedName>
        <fullName evidence="5">DNA-binding transcriptional regulator, FadR family</fullName>
    </submittedName>
</protein>
<dbReference type="GO" id="GO:0003700">
    <property type="term" value="F:DNA-binding transcription factor activity"/>
    <property type="evidence" value="ECO:0007669"/>
    <property type="project" value="InterPro"/>
</dbReference>
<dbReference type="OrthoDB" id="7989071at2"/>
<dbReference type="AlphaFoldDB" id="A0A1H2KUT8"/>
<feature type="domain" description="HTH gntR-type" evidence="4">
    <location>
        <begin position="15"/>
        <end position="85"/>
    </location>
</feature>
<dbReference type="Proteomes" id="UP000183180">
    <property type="component" value="Unassembled WGS sequence"/>
</dbReference>
<keyword evidence="1" id="KW-0805">Transcription regulation</keyword>
<evidence type="ECO:0000256" key="1">
    <source>
        <dbReference type="ARBA" id="ARBA00023015"/>
    </source>
</evidence>
<dbReference type="SMART" id="SM00345">
    <property type="entry name" value="HTH_GNTR"/>
    <property type="match status" value="1"/>
</dbReference>
<dbReference type="Pfam" id="PF00392">
    <property type="entry name" value="GntR"/>
    <property type="match status" value="1"/>
</dbReference>
<dbReference type="Gene3D" id="1.10.10.10">
    <property type="entry name" value="Winged helix-like DNA-binding domain superfamily/Winged helix DNA-binding domain"/>
    <property type="match status" value="1"/>
</dbReference>
<dbReference type="EMBL" id="FNLM01000034">
    <property type="protein sequence ID" value="SDU72146.1"/>
    <property type="molecule type" value="Genomic_DNA"/>
</dbReference>
<dbReference type="GO" id="GO:0003677">
    <property type="term" value="F:DNA binding"/>
    <property type="evidence" value="ECO:0007669"/>
    <property type="project" value="UniProtKB-KW"/>
</dbReference>
<dbReference type="Gene3D" id="1.20.120.530">
    <property type="entry name" value="GntR ligand-binding domain-like"/>
    <property type="match status" value="1"/>
</dbReference>
<gene>
    <name evidence="5" type="ORF">SAMN04488548_1343720</name>
</gene>